<evidence type="ECO:0000256" key="1">
    <source>
        <dbReference type="SAM" id="Phobius"/>
    </source>
</evidence>
<feature type="non-terminal residue" evidence="2">
    <location>
        <position position="1"/>
    </location>
</feature>
<sequence length="75" mass="8452">FRSLGMVGRAWTCFIYIYIFIQIAVVSVGSKSDWSTCNIHSCFVPGTCAGSIERQLNLMRYPPENCEIGMIVKIE</sequence>
<dbReference type="Proteomes" id="UP001432322">
    <property type="component" value="Unassembled WGS sequence"/>
</dbReference>
<dbReference type="EMBL" id="BTSY01000002">
    <property type="protein sequence ID" value="GMT15341.1"/>
    <property type="molecule type" value="Genomic_DNA"/>
</dbReference>
<keyword evidence="1" id="KW-1133">Transmembrane helix</keyword>
<feature type="non-terminal residue" evidence="2">
    <location>
        <position position="75"/>
    </location>
</feature>
<organism evidence="2 3">
    <name type="scientific">Pristionchus fissidentatus</name>
    <dbReference type="NCBI Taxonomy" id="1538716"/>
    <lineage>
        <taxon>Eukaryota</taxon>
        <taxon>Metazoa</taxon>
        <taxon>Ecdysozoa</taxon>
        <taxon>Nematoda</taxon>
        <taxon>Chromadorea</taxon>
        <taxon>Rhabditida</taxon>
        <taxon>Rhabditina</taxon>
        <taxon>Diplogasteromorpha</taxon>
        <taxon>Diplogasteroidea</taxon>
        <taxon>Neodiplogasteridae</taxon>
        <taxon>Pristionchus</taxon>
    </lineage>
</organism>
<keyword evidence="1" id="KW-0472">Membrane</keyword>
<feature type="transmembrane region" description="Helical" evidence="1">
    <location>
        <begin position="6"/>
        <end position="26"/>
    </location>
</feature>
<accession>A0AAV5V7I0</accession>
<gene>
    <name evidence="2" type="ORF">PFISCL1PPCAC_6638</name>
</gene>
<comment type="caution">
    <text evidence="2">The sequence shown here is derived from an EMBL/GenBank/DDBJ whole genome shotgun (WGS) entry which is preliminary data.</text>
</comment>
<keyword evidence="1" id="KW-0812">Transmembrane</keyword>
<reference evidence="2" key="1">
    <citation type="submission" date="2023-10" db="EMBL/GenBank/DDBJ databases">
        <title>Genome assembly of Pristionchus species.</title>
        <authorList>
            <person name="Yoshida K."/>
            <person name="Sommer R.J."/>
        </authorList>
    </citation>
    <scope>NUCLEOTIDE SEQUENCE</scope>
    <source>
        <strain evidence="2">RS5133</strain>
    </source>
</reference>
<dbReference type="AlphaFoldDB" id="A0AAV5V7I0"/>
<evidence type="ECO:0000313" key="2">
    <source>
        <dbReference type="EMBL" id="GMT15341.1"/>
    </source>
</evidence>
<protein>
    <submittedName>
        <fullName evidence="2">Uncharacterized protein</fullName>
    </submittedName>
</protein>
<keyword evidence="3" id="KW-1185">Reference proteome</keyword>
<evidence type="ECO:0000313" key="3">
    <source>
        <dbReference type="Proteomes" id="UP001432322"/>
    </source>
</evidence>
<name>A0AAV5V7I0_9BILA</name>
<proteinExistence type="predicted"/>